<protein>
    <submittedName>
        <fullName evidence="1">Uncharacterized protein</fullName>
    </submittedName>
</protein>
<keyword evidence="2" id="KW-1185">Reference proteome</keyword>
<evidence type="ECO:0000313" key="1">
    <source>
        <dbReference type="EMBL" id="OLP95172.1"/>
    </source>
</evidence>
<evidence type="ECO:0000313" key="2">
    <source>
        <dbReference type="Proteomes" id="UP000186817"/>
    </source>
</evidence>
<sequence length="151" mass="16679">MHFLPLAKLGVAFNRTNVYTLYSQRGGPLVWSIPVDAVEAQDGTAKNGHAVTVDFVLLRLSASAVQHPEKGKLGNYGIIIPAEFGWELLRPEATFDFDRTQRKALFSDLTTRYLQDVNFTDNDTRCGYLGGTITFDVDPSVDLSILQLSGL</sequence>
<proteinExistence type="predicted"/>
<reference evidence="1 2" key="1">
    <citation type="submission" date="2016-02" db="EMBL/GenBank/DDBJ databases">
        <title>Genome analysis of coral dinoflagellate symbionts highlights evolutionary adaptations to a symbiotic lifestyle.</title>
        <authorList>
            <person name="Aranda M."/>
            <person name="Li Y."/>
            <person name="Liew Y.J."/>
            <person name="Baumgarten S."/>
            <person name="Simakov O."/>
            <person name="Wilson M."/>
            <person name="Piel J."/>
            <person name="Ashoor H."/>
            <person name="Bougouffa S."/>
            <person name="Bajic V.B."/>
            <person name="Ryu T."/>
            <person name="Ravasi T."/>
            <person name="Bayer T."/>
            <person name="Micklem G."/>
            <person name="Kim H."/>
            <person name="Bhak J."/>
            <person name="Lajeunesse T.C."/>
            <person name="Voolstra C.R."/>
        </authorList>
    </citation>
    <scope>NUCLEOTIDE SEQUENCE [LARGE SCALE GENOMIC DNA]</scope>
    <source>
        <strain evidence="1 2">CCMP2467</strain>
    </source>
</reference>
<dbReference type="Proteomes" id="UP000186817">
    <property type="component" value="Unassembled WGS sequence"/>
</dbReference>
<accession>A0A1Q9DJ19</accession>
<name>A0A1Q9DJ19_SYMMI</name>
<organism evidence="1 2">
    <name type="scientific">Symbiodinium microadriaticum</name>
    <name type="common">Dinoflagellate</name>
    <name type="synonym">Zooxanthella microadriatica</name>
    <dbReference type="NCBI Taxonomy" id="2951"/>
    <lineage>
        <taxon>Eukaryota</taxon>
        <taxon>Sar</taxon>
        <taxon>Alveolata</taxon>
        <taxon>Dinophyceae</taxon>
        <taxon>Suessiales</taxon>
        <taxon>Symbiodiniaceae</taxon>
        <taxon>Symbiodinium</taxon>
    </lineage>
</organism>
<gene>
    <name evidence="1" type="ORF">AK812_SmicGene22729</name>
</gene>
<dbReference type="AlphaFoldDB" id="A0A1Q9DJ19"/>
<dbReference type="EMBL" id="LSRX01000514">
    <property type="protein sequence ID" value="OLP95172.1"/>
    <property type="molecule type" value="Genomic_DNA"/>
</dbReference>
<dbReference type="OrthoDB" id="10344503at2759"/>
<comment type="caution">
    <text evidence="1">The sequence shown here is derived from an EMBL/GenBank/DDBJ whole genome shotgun (WGS) entry which is preliminary data.</text>
</comment>